<name>A0ABQ7XDC8_BRANA</name>
<comment type="caution">
    <text evidence="2">The sequence shown here is derived from an EMBL/GenBank/DDBJ whole genome shotgun (WGS) entry which is preliminary data.</text>
</comment>
<sequence>MIQYTSCADPSESAARKERLRQAEQNGQFEESVAQMARASLANLPARNREDDQPNSPERVPALLRLGQPPSPPLQMENERIPSPTRTPALLRIGQPSGSPQVTAPPMVQDTGSALSTQTPDTARPF</sequence>
<dbReference type="EMBL" id="JAGKQM010000628">
    <property type="protein sequence ID" value="KAH0853945.1"/>
    <property type="molecule type" value="Genomic_DNA"/>
</dbReference>
<reference evidence="2 3" key="1">
    <citation type="submission" date="2021-05" db="EMBL/GenBank/DDBJ databases">
        <title>Genome Assembly of Synthetic Allotetraploid Brassica napus Reveals Homoeologous Exchanges between Subgenomes.</title>
        <authorList>
            <person name="Davis J.T."/>
        </authorList>
    </citation>
    <scope>NUCLEOTIDE SEQUENCE [LARGE SCALE GENOMIC DNA]</scope>
    <source>
        <strain evidence="3">cv. Da-Ae</strain>
        <tissue evidence="2">Seedling</tissue>
    </source>
</reference>
<dbReference type="Proteomes" id="UP000824890">
    <property type="component" value="Unassembled WGS sequence"/>
</dbReference>
<proteinExistence type="predicted"/>
<feature type="compositionally biased region" description="Polar residues" evidence="1">
    <location>
        <begin position="110"/>
        <end position="126"/>
    </location>
</feature>
<keyword evidence="3" id="KW-1185">Reference proteome</keyword>
<evidence type="ECO:0000256" key="1">
    <source>
        <dbReference type="SAM" id="MobiDB-lite"/>
    </source>
</evidence>
<evidence type="ECO:0000313" key="3">
    <source>
        <dbReference type="Proteomes" id="UP000824890"/>
    </source>
</evidence>
<evidence type="ECO:0000313" key="2">
    <source>
        <dbReference type="EMBL" id="KAH0853945.1"/>
    </source>
</evidence>
<accession>A0ABQ7XDC8</accession>
<feature type="region of interest" description="Disordered" evidence="1">
    <location>
        <begin position="1"/>
        <end position="126"/>
    </location>
</feature>
<protein>
    <submittedName>
        <fullName evidence="2">Uncharacterized protein</fullName>
    </submittedName>
</protein>
<organism evidence="2 3">
    <name type="scientific">Brassica napus</name>
    <name type="common">Rape</name>
    <dbReference type="NCBI Taxonomy" id="3708"/>
    <lineage>
        <taxon>Eukaryota</taxon>
        <taxon>Viridiplantae</taxon>
        <taxon>Streptophyta</taxon>
        <taxon>Embryophyta</taxon>
        <taxon>Tracheophyta</taxon>
        <taxon>Spermatophyta</taxon>
        <taxon>Magnoliopsida</taxon>
        <taxon>eudicotyledons</taxon>
        <taxon>Gunneridae</taxon>
        <taxon>Pentapetalae</taxon>
        <taxon>rosids</taxon>
        <taxon>malvids</taxon>
        <taxon>Brassicales</taxon>
        <taxon>Brassicaceae</taxon>
        <taxon>Brassiceae</taxon>
        <taxon>Brassica</taxon>
    </lineage>
</organism>
<gene>
    <name evidence="2" type="ORF">HID58_092751</name>
</gene>